<dbReference type="EMBL" id="GBXM01052197">
    <property type="protein sequence ID" value="JAH56380.1"/>
    <property type="molecule type" value="Transcribed_RNA"/>
</dbReference>
<name>A0A0E9TU10_ANGAN</name>
<sequence>MEQRTPQLSKPDSGLPREIPGGRTKLHACIIPFLYFHFDPGLCSSIKRKIYNFYFFDL</sequence>
<protein>
    <submittedName>
        <fullName evidence="1">Uncharacterized protein</fullName>
    </submittedName>
</protein>
<proteinExistence type="predicted"/>
<accession>A0A0E9TU10</accession>
<organism evidence="1">
    <name type="scientific">Anguilla anguilla</name>
    <name type="common">European freshwater eel</name>
    <name type="synonym">Muraena anguilla</name>
    <dbReference type="NCBI Taxonomy" id="7936"/>
    <lineage>
        <taxon>Eukaryota</taxon>
        <taxon>Metazoa</taxon>
        <taxon>Chordata</taxon>
        <taxon>Craniata</taxon>
        <taxon>Vertebrata</taxon>
        <taxon>Euteleostomi</taxon>
        <taxon>Actinopterygii</taxon>
        <taxon>Neopterygii</taxon>
        <taxon>Teleostei</taxon>
        <taxon>Anguilliformes</taxon>
        <taxon>Anguillidae</taxon>
        <taxon>Anguilla</taxon>
    </lineage>
</organism>
<evidence type="ECO:0000313" key="1">
    <source>
        <dbReference type="EMBL" id="JAH56380.1"/>
    </source>
</evidence>
<dbReference type="AlphaFoldDB" id="A0A0E9TU10"/>
<reference evidence="1" key="1">
    <citation type="submission" date="2014-11" db="EMBL/GenBank/DDBJ databases">
        <authorList>
            <person name="Amaro Gonzalez C."/>
        </authorList>
    </citation>
    <scope>NUCLEOTIDE SEQUENCE</scope>
</reference>
<reference evidence="1" key="2">
    <citation type="journal article" date="2015" name="Fish Shellfish Immunol.">
        <title>Early steps in the European eel (Anguilla anguilla)-Vibrio vulnificus interaction in the gills: Role of the RtxA13 toxin.</title>
        <authorList>
            <person name="Callol A."/>
            <person name="Pajuelo D."/>
            <person name="Ebbesson L."/>
            <person name="Teles M."/>
            <person name="MacKenzie S."/>
            <person name="Amaro C."/>
        </authorList>
    </citation>
    <scope>NUCLEOTIDE SEQUENCE</scope>
</reference>